<dbReference type="PIRSF" id="PIRSF017082">
    <property type="entry name" value="YflP"/>
    <property type="match status" value="1"/>
</dbReference>
<reference evidence="3 4" key="1">
    <citation type="journal article" date="2018" name="Nat. Biotechnol.">
        <title>A standardized bacterial taxonomy based on genome phylogeny substantially revises the tree of life.</title>
        <authorList>
            <person name="Parks D.H."/>
            <person name="Chuvochina M."/>
            <person name="Waite D.W."/>
            <person name="Rinke C."/>
            <person name="Skarshewski A."/>
            <person name="Chaumeil P.A."/>
            <person name="Hugenholtz P."/>
        </authorList>
    </citation>
    <scope>NUCLEOTIDE SEQUENCE [LARGE SCALE GENOMIC DNA]</scope>
    <source>
        <strain evidence="3">UBA10707</strain>
    </source>
</reference>
<dbReference type="InterPro" id="IPR005064">
    <property type="entry name" value="BUG"/>
</dbReference>
<keyword evidence="2" id="KW-0732">Signal</keyword>
<sequence>MNFFPSAVLIGASVLAFTATTAHSQTAEHYPDKPIKIVVPYSPGGFTDILARLLSQKLSEKLSQPVVVENKPGASTIIGAETVARARPDGYTLLMAVTTTLSTNPHLFSKLPYKVSDFKPVALAGLTPFVLVANPSVPANNVRELIDLAKKEPGKLSAATLGNGSSTHLVLSMLRGATGADILDVPYKGSSPAMSDLVAGHVDLFFDAITTSLPHIQAGRLKAIAMTSEKRSQAAPSIPTFAEASTPNMLAYSWYGLLAPAGTPDAITDKLNAAVNEALASEEIRKKFLTEGAEARMISATAFGDLIETHSKTWGAVIKSLDIRLD</sequence>
<dbReference type="EMBL" id="DOEK01000027">
    <property type="protein sequence ID" value="HBP29694.1"/>
    <property type="molecule type" value="Genomic_DNA"/>
</dbReference>
<feature type="signal peptide" evidence="2">
    <location>
        <begin position="1"/>
        <end position="24"/>
    </location>
</feature>
<evidence type="ECO:0000256" key="2">
    <source>
        <dbReference type="SAM" id="SignalP"/>
    </source>
</evidence>
<organism evidence="3 4">
    <name type="scientific">Advenella kashmirensis</name>
    <dbReference type="NCBI Taxonomy" id="310575"/>
    <lineage>
        <taxon>Bacteria</taxon>
        <taxon>Pseudomonadati</taxon>
        <taxon>Pseudomonadota</taxon>
        <taxon>Betaproteobacteria</taxon>
        <taxon>Burkholderiales</taxon>
        <taxon>Alcaligenaceae</taxon>
    </lineage>
</organism>
<dbReference type="PANTHER" id="PTHR42928">
    <property type="entry name" value="TRICARBOXYLATE-BINDING PROTEIN"/>
    <property type="match status" value="1"/>
</dbReference>
<feature type="chain" id="PRO_5016677997" evidence="2">
    <location>
        <begin position="25"/>
        <end position="326"/>
    </location>
</feature>
<gene>
    <name evidence="3" type="ORF">DD666_09795</name>
</gene>
<dbReference type="Pfam" id="PF03401">
    <property type="entry name" value="TctC"/>
    <property type="match status" value="1"/>
</dbReference>
<dbReference type="AlphaFoldDB" id="A0A356LFJ2"/>
<name>A0A356LFJ2_9BURK</name>
<comment type="similarity">
    <text evidence="1">Belongs to the UPF0065 (bug) family.</text>
</comment>
<accession>A0A356LFJ2</accession>
<dbReference type="CDD" id="cd13578">
    <property type="entry name" value="PBP2_Bug27"/>
    <property type="match status" value="1"/>
</dbReference>
<dbReference type="Gene3D" id="3.40.190.150">
    <property type="entry name" value="Bordetella uptake gene, domain 1"/>
    <property type="match status" value="1"/>
</dbReference>
<dbReference type="Proteomes" id="UP000264036">
    <property type="component" value="Unassembled WGS sequence"/>
</dbReference>
<comment type="caution">
    <text evidence="3">The sequence shown here is derived from an EMBL/GenBank/DDBJ whole genome shotgun (WGS) entry which is preliminary data.</text>
</comment>
<evidence type="ECO:0000313" key="3">
    <source>
        <dbReference type="EMBL" id="HBP29694.1"/>
    </source>
</evidence>
<dbReference type="PANTHER" id="PTHR42928:SF5">
    <property type="entry name" value="BLR1237 PROTEIN"/>
    <property type="match status" value="1"/>
</dbReference>
<proteinExistence type="inferred from homology"/>
<evidence type="ECO:0000313" key="4">
    <source>
        <dbReference type="Proteomes" id="UP000264036"/>
    </source>
</evidence>
<dbReference type="SUPFAM" id="SSF53850">
    <property type="entry name" value="Periplasmic binding protein-like II"/>
    <property type="match status" value="1"/>
</dbReference>
<protein>
    <submittedName>
        <fullName evidence="3">Tripartite tricarboxylate transporter substrate binding protein</fullName>
    </submittedName>
</protein>
<dbReference type="Gene3D" id="3.40.190.10">
    <property type="entry name" value="Periplasmic binding protein-like II"/>
    <property type="match status" value="1"/>
</dbReference>
<evidence type="ECO:0000256" key="1">
    <source>
        <dbReference type="ARBA" id="ARBA00006987"/>
    </source>
</evidence>
<dbReference type="InterPro" id="IPR042100">
    <property type="entry name" value="Bug_dom1"/>
</dbReference>